<evidence type="ECO:0000256" key="2">
    <source>
        <dbReference type="ARBA" id="ARBA00010842"/>
    </source>
</evidence>
<keyword evidence="5" id="KW-0879">Wnt signaling pathway</keyword>
<dbReference type="GO" id="GO:0048019">
    <property type="term" value="F:receptor antagonist activity"/>
    <property type="evidence" value="ECO:0007669"/>
    <property type="project" value="TreeGrafter"/>
</dbReference>
<feature type="signal peptide" evidence="8">
    <location>
        <begin position="1"/>
        <end position="26"/>
    </location>
</feature>
<comment type="similarity">
    <text evidence="2">Belongs to the dickkopf family.</text>
</comment>
<evidence type="ECO:0000256" key="5">
    <source>
        <dbReference type="ARBA" id="ARBA00022687"/>
    </source>
</evidence>
<feature type="chain" id="PRO_5021452859" evidence="8">
    <location>
        <begin position="27"/>
        <end position="333"/>
    </location>
</feature>
<evidence type="ECO:0000256" key="8">
    <source>
        <dbReference type="SAM" id="SignalP"/>
    </source>
</evidence>
<evidence type="ECO:0000256" key="6">
    <source>
        <dbReference type="ARBA" id="ARBA00022729"/>
    </source>
</evidence>
<dbReference type="GO" id="GO:0005615">
    <property type="term" value="C:extracellular space"/>
    <property type="evidence" value="ECO:0007669"/>
    <property type="project" value="TreeGrafter"/>
</dbReference>
<evidence type="ECO:0000256" key="1">
    <source>
        <dbReference type="ARBA" id="ARBA00004613"/>
    </source>
</evidence>
<dbReference type="Proteomes" id="UP000314982">
    <property type="component" value="Unassembled WGS sequence"/>
</dbReference>
<evidence type="ECO:0000313" key="11">
    <source>
        <dbReference type="Proteomes" id="UP000314982"/>
    </source>
</evidence>
<dbReference type="PANTHER" id="PTHR12113">
    <property type="entry name" value="DICKKOPF3-LIKE 3"/>
    <property type="match status" value="1"/>
</dbReference>
<reference evidence="10" key="2">
    <citation type="submission" date="2025-08" db="UniProtKB">
        <authorList>
            <consortium name="Ensembl"/>
        </authorList>
    </citation>
    <scope>IDENTIFICATION</scope>
</reference>
<reference evidence="10" key="3">
    <citation type="submission" date="2025-09" db="UniProtKB">
        <authorList>
            <consortium name="Ensembl"/>
        </authorList>
    </citation>
    <scope>IDENTIFICATION</scope>
</reference>
<evidence type="ECO:0000256" key="3">
    <source>
        <dbReference type="ARBA" id="ARBA00022473"/>
    </source>
</evidence>
<reference evidence="11" key="1">
    <citation type="submission" date="2018-06" db="EMBL/GenBank/DDBJ databases">
        <title>Genome assembly of Danube salmon.</title>
        <authorList>
            <person name="Macqueen D.J."/>
            <person name="Gundappa M.K."/>
        </authorList>
    </citation>
    <scope>NUCLEOTIDE SEQUENCE [LARGE SCALE GENOMIC DNA]</scope>
</reference>
<dbReference type="AlphaFoldDB" id="A0A4W5KE03"/>
<accession>A0A4W5KE03</accession>
<sequence>MSGPTTRMMQVAALTFCLCLVNGISSQKMIPDISTTGVSFEDHLNRGHATLNEMFREVEMLMEDTQHILEEAVDQMVNESAKSLLKIQDLLPNYHNETSTYRDNRNHTVYIAERIDKETDNRTEGTHFQTHIEINGQWNEVDHECMLDEDCGKSSYCLYEIVSSKCLPCKDVDMTCTKDEECCSDQMCVWGQCTKNATKGNAGSICQYQSDCKPKHCCAVLKELLFPVCQPRPDKGEACNSHPNLLMDMLSWDVEGPREYCLCASGLHCQPHGREGQSMRKISKNFESTMKKLALMRTATGKEDPELPLLQRIRSLELLTSEIAAQINASEFK</sequence>
<dbReference type="CDD" id="cd23274">
    <property type="entry name" value="Dkk3_Cys2"/>
    <property type="match status" value="1"/>
</dbReference>
<evidence type="ECO:0000256" key="4">
    <source>
        <dbReference type="ARBA" id="ARBA00022525"/>
    </source>
</evidence>
<dbReference type="GO" id="GO:0016055">
    <property type="term" value="P:Wnt signaling pathway"/>
    <property type="evidence" value="ECO:0007669"/>
    <property type="project" value="UniProtKB-KW"/>
</dbReference>
<evidence type="ECO:0000313" key="10">
    <source>
        <dbReference type="Ensembl" id="ENSHHUP00000010244.1"/>
    </source>
</evidence>
<dbReference type="PANTHER" id="PTHR12113:SF8">
    <property type="entry name" value="DICKKOPF-RELATED PROTEIN 3"/>
    <property type="match status" value="1"/>
</dbReference>
<dbReference type="Ensembl" id="ENSHHUT00000010565.1">
    <property type="protein sequence ID" value="ENSHHUP00000010244.1"/>
    <property type="gene ID" value="ENSHHUG00000006241.1"/>
</dbReference>
<dbReference type="InterPro" id="IPR006796">
    <property type="entry name" value="Dickkopf_N"/>
</dbReference>
<dbReference type="GO" id="GO:0090090">
    <property type="term" value="P:negative regulation of canonical Wnt signaling pathway"/>
    <property type="evidence" value="ECO:0007669"/>
    <property type="project" value="TreeGrafter"/>
</dbReference>
<dbReference type="InterPro" id="IPR039863">
    <property type="entry name" value="DKK1-4"/>
</dbReference>
<dbReference type="InterPro" id="IPR047300">
    <property type="entry name" value="Dkk3_Cys2"/>
</dbReference>
<name>A0A4W5KE03_9TELE</name>
<dbReference type="GO" id="GO:0002088">
    <property type="term" value="P:lens development in camera-type eye"/>
    <property type="evidence" value="ECO:0007669"/>
    <property type="project" value="Ensembl"/>
</dbReference>
<dbReference type="STRING" id="62062.ENSHHUP00000010244"/>
<keyword evidence="7" id="KW-1015">Disulfide bond</keyword>
<dbReference type="Pfam" id="PF04706">
    <property type="entry name" value="Dickkopf_N"/>
    <property type="match status" value="1"/>
</dbReference>
<organism evidence="10 11">
    <name type="scientific">Hucho hucho</name>
    <name type="common">huchen</name>
    <dbReference type="NCBI Taxonomy" id="62062"/>
    <lineage>
        <taxon>Eukaryota</taxon>
        <taxon>Metazoa</taxon>
        <taxon>Chordata</taxon>
        <taxon>Craniata</taxon>
        <taxon>Vertebrata</taxon>
        <taxon>Euteleostomi</taxon>
        <taxon>Actinopterygii</taxon>
        <taxon>Neopterygii</taxon>
        <taxon>Teleostei</taxon>
        <taxon>Protacanthopterygii</taxon>
        <taxon>Salmoniformes</taxon>
        <taxon>Salmonidae</taxon>
        <taxon>Salmoninae</taxon>
        <taxon>Hucho</taxon>
    </lineage>
</organism>
<keyword evidence="6 8" id="KW-0732">Signal</keyword>
<keyword evidence="3" id="KW-0217">Developmental protein</keyword>
<dbReference type="GO" id="GO:0039706">
    <property type="term" value="F:co-receptor binding"/>
    <property type="evidence" value="ECO:0007669"/>
    <property type="project" value="TreeGrafter"/>
</dbReference>
<keyword evidence="11" id="KW-1185">Reference proteome</keyword>
<proteinExistence type="inferred from homology"/>
<protein>
    <submittedName>
        <fullName evidence="10">Dickkopf WNT signaling pathway inhibitor 3b</fullName>
    </submittedName>
</protein>
<evidence type="ECO:0000256" key="7">
    <source>
        <dbReference type="ARBA" id="ARBA00023157"/>
    </source>
</evidence>
<dbReference type="Gene3D" id="2.10.80.10">
    <property type="entry name" value="Lipase, subunit A"/>
    <property type="match status" value="1"/>
</dbReference>
<feature type="domain" description="Dickkopf N-terminal cysteine-rich" evidence="9">
    <location>
        <begin position="144"/>
        <end position="194"/>
    </location>
</feature>
<dbReference type="GeneTree" id="ENSGT00390000000221"/>
<keyword evidence="4" id="KW-0964">Secreted</keyword>
<comment type="subcellular location">
    <subcellularLocation>
        <location evidence="1">Secreted</location>
    </subcellularLocation>
</comment>
<evidence type="ECO:0000259" key="9">
    <source>
        <dbReference type="Pfam" id="PF04706"/>
    </source>
</evidence>